<protein>
    <submittedName>
        <fullName evidence="1">Uncharacterized protein</fullName>
    </submittedName>
</protein>
<comment type="caution">
    <text evidence="1">The sequence shown here is derived from an EMBL/GenBank/DDBJ whole genome shotgun (WGS) entry which is preliminary data.</text>
</comment>
<proteinExistence type="predicted"/>
<dbReference type="EMBL" id="BPQV01000020">
    <property type="protein sequence ID" value="GJE29780.1"/>
    <property type="molecule type" value="Genomic_DNA"/>
</dbReference>
<keyword evidence="2" id="KW-1185">Reference proteome</keyword>
<evidence type="ECO:0000313" key="2">
    <source>
        <dbReference type="Proteomes" id="UP001055156"/>
    </source>
</evidence>
<reference evidence="1" key="2">
    <citation type="submission" date="2021-08" db="EMBL/GenBank/DDBJ databases">
        <authorList>
            <person name="Tani A."/>
            <person name="Ola A."/>
            <person name="Ogura Y."/>
            <person name="Katsura K."/>
            <person name="Hayashi T."/>
        </authorList>
    </citation>
    <scope>NUCLEOTIDE SEQUENCE</scope>
    <source>
        <strain evidence="1">NBRC 15689</strain>
    </source>
</reference>
<gene>
    <name evidence="1" type="ORF">LKMONMHP_4666</name>
</gene>
<accession>A0ABQ4TFY6</accession>
<dbReference type="RefSeq" id="WP_373325087.1">
    <property type="nucleotide sequence ID" value="NZ_BPQV01000020.1"/>
</dbReference>
<reference evidence="1" key="1">
    <citation type="journal article" date="2021" name="Front. Microbiol.">
        <title>Comprehensive Comparative Genomics and Phenotyping of Methylobacterium Species.</title>
        <authorList>
            <person name="Alessa O."/>
            <person name="Ogura Y."/>
            <person name="Fujitani Y."/>
            <person name="Takami H."/>
            <person name="Hayashi T."/>
            <person name="Sahin N."/>
            <person name="Tani A."/>
        </authorList>
    </citation>
    <scope>NUCLEOTIDE SEQUENCE</scope>
    <source>
        <strain evidence="1">NBRC 15689</strain>
    </source>
</reference>
<evidence type="ECO:0000313" key="1">
    <source>
        <dbReference type="EMBL" id="GJE29780.1"/>
    </source>
</evidence>
<name>A0ABQ4TFY6_METOR</name>
<dbReference type="Proteomes" id="UP001055156">
    <property type="component" value="Unassembled WGS sequence"/>
</dbReference>
<organism evidence="1 2">
    <name type="scientific">Methylobacterium organophilum</name>
    <dbReference type="NCBI Taxonomy" id="410"/>
    <lineage>
        <taxon>Bacteria</taxon>
        <taxon>Pseudomonadati</taxon>
        <taxon>Pseudomonadota</taxon>
        <taxon>Alphaproteobacteria</taxon>
        <taxon>Hyphomicrobiales</taxon>
        <taxon>Methylobacteriaceae</taxon>
        <taxon>Methylobacterium</taxon>
    </lineage>
</organism>
<sequence>MADRPMIFSAPMVRALLEGRKTQTRRILKPQPPEWATFCQQPKMLNVEHRWVPSGLWRWSEPEQSPRRPLRQWPVDADGDHYWLQPAWSTGDRLWVRESIRAEDCHETWNHGVRYLADDAWAMVVSHNEVESDAFGRWWLLNGYRSDDPDLTGGQKVPSIHMPRWSSRLTLIVKGVKVERLQDISEEDAIAEGVQAIAGVDGATAIAPTPARHFGATPVDAFARLWEHINGVGSWDTNPWVVAIGFSVFRSNIDDTPVPDRTEQGGGR</sequence>